<dbReference type="InterPro" id="IPR018661">
    <property type="entry name" value="DUF2093"/>
</dbReference>
<dbReference type="OrthoDB" id="9801906at2"/>
<evidence type="ECO:0008006" key="3">
    <source>
        <dbReference type="Google" id="ProtNLM"/>
    </source>
</evidence>
<evidence type="ECO:0000313" key="1">
    <source>
        <dbReference type="EMBL" id="ADM10164.1"/>
    </source>
</evidence>
<dbReference type="HOGENOM" id="CLU_176817_2_0_5"/>
<dbReference type="Proteomes" id="UP000001302">
    <property type="component" value="Chromosome"/>
</dbReference>
<reference evidence="1 2" key="2">
    <citation type="journal article" date="2011" name="J. Bacteriol.">
        <title>Complete genome sequence of strain HTCC2503T of Parvularcula bermudensis, the type species of the order "Parvularculales" in the class Alphaproteobacteria.</title>
        <authorList>
            <person name="Oh H.M."/>
            <person name="Kang I."/>
            <person name="Vergin K.L."/>
            <person name="Kang D."/>
            <person name="Rhee K.H."/>
            <person name="Giovannoni S.J."/>
            <person name="Cho J.C."/>
        </authorList>
    </citation>
    <scope>NUCLEOTIDE SEQUENCE [LARGE SCALE GENOMIC DNA]</scope>
    <source>
        <strain evidence="2">ATCC BAA-594 / HTCC2503 / KCTC 12087</strain>
    </source>
</reference>
<accession>E0TGN2</accession>
<proteinExistence type="predicted"/>
<reference evidence="2" key="1">
    <citation type="submission" date="2010-08" db="EMBL/GenBank/DDBJ databases">
        <title>Genome sequence of Parvularcula bermudensis HTCC2503.</title>
        <authorList>
            <person name="Kang D.-M."/>
            <person name="Oh H.-M."/>
            <person name="Cho J.-C."/>
        </authorList>
    </citation>
    <scope>NUCLEOTIDE SEQUENCE [LARGE SCALE GENOMIC DNA]</scope>
    <source>
        <strain evidence="2">ATCC BAA-594 / HTCC2503 / KCTC 12087</strain>
    </source>
</reference>
<evidence type="ECO:0000313" key="2">
    <source>
        <dbReference type="Proteomes" id="UP000001302"/>
    </source>
</evidence>
<sequence>MTLSSMSTSGAARLKFLDGDFEIVVPGAFVLCAVTQKQIPLDDLRYWSVDRQEAYFDAAAANQAYLEALAKGEPF</sequence>
<name>E0TGN2_PARBH</name>
<dbReference type="KEGG" id="pbr:PB2503_10564"/>
<protein>
    <recommendedName>
        <fullName evidence="3">DUF2093 domain-containing protein</fullName>
    </recommendedName>
</protein>
<dbReference type="Pfam" id="PF09866">
    <property type="entry name" value="DUF2093"/>
    <property type="match status" value="1"/>
</dbReference>
<keyword evidence="2" id="KW-1185">Reference proteome</keyword>
<dbReference type="EMBL" id="CP002156">
    <property type="protein sequence ID" value="ADM10164.1"/>
    <property type="molecule type" value="Genomic_DNA"/>
</dbReference>
<dbReference type="RefSeq" id="WP_013301138.1">
    <property type="nucleotide sequence ID" value="NC_014414.1"/>
</dbReference>
<gene>
    <name evidence="1" type="ordered locus">PB2503_10564</name>
</gene>
<dbReference type="AlphaFoldDB" id="E0TGN2"/>
<organism evidence="1 2">
    <name type="scientific">Parvularcula bermudensis (strain ATCC BAA-594 / HTCC2503 / KCTC 12087)</name>
    <dbReference type="NCBI Taxonomy" id="314260"/>
    <lineage>
        <taxon>Bacteria</taxon>
        <taxon>Pseudomonadati</taxon>
        <taxon>Pseudomonadota</taxon>
        <taxon>Alphaproteobacteria</taxon>
        <taxon>Parvularculales</taxon>
        <taxon>Parvularculaceae</taxon>
        <taxon>Parvularcula</taxon>
    </lineage>
</organism>
<dbReference type="STRING" id="314260.PB2503_10564"/>
<dbReference type="eggNOG" id="COG3908">
    <property type="taxonomic scope" value="Bacteria"/>
</dbReference>